<evidence type="ECO:0000313" key="3">
    <source>
        <dbReference type="Proteomes" id="UP000587527"/>
    </source>
</evidence>
<protein>
    <recommendedName>
        <fullName evidence="1">DUF3291 domain-containing protein</fullName>
    </recommendedName>
</protein>
<dbReference type="SUPFAM" id="SSF54909">
    <property type="entry name" value="Dimeric alpha+beta barrel"/>
    <property type="match status" value="1"/>
</dbReference>
<reference evidence="2 3" key="1">
    <citation type="submission" date="2020-08" db="EMBL/GenBank/DDBJ databases">
        <title>Sequencing the genomes of 1000 actinobacteria strains.</title>
        <authorList>
            <person name="Klenk H.-P."/>
        </authorList>
    </citation>
    <scope>NUCLEOTIDE SEQUENCE [LARGE SCALE GENOMIC DNA]</scope>
    <source>
        <strain evidence="2 3">DSM 45362</strain>
    </source>
</reference>
<dbReference type="InterPro" id="IPR011008">
    <property type="entry name" value="Dimeric_a/b-barrel"/>
</dbReference>
<sequence length="154" mass="17474">MTGMAHHLAQLNIARARFPIDSPRFRSFLDGLAPLNDLAESSPGYVWRLIGEAEQGAIDIVTPFGDNVIVNMSVWETVESLRDYTYNSGHLDYLRRRREWLDHENITGHLVLWWVPVGHIPDLAEAADRLAHLEQHGPTEHAFTLRHPSPPPIS</sequence>
<keyword evidence="3" id="KW-1185">Reference proteome</keyword>
<evidence type="ECO:0000259" key="1">
    <source>
        <dbReference type="Pfam" id="PF11695"/>
    </source>
</evidence>
<feature type="domain" description="DUF3291" evidence="1">
    <location>
        <begin position="8"/>
        <end position="147"/>
    </location>
</feature>
<dbReference type="Pfam" id="PF11695">
    <property type="entry name" value="DUF3291"/>
    <property type="match status" value="1"/>
</dbReference>
<dbReference type="InterPro" id="IPR021708">
    <property type="entry name" value="DUF3291"/>
</dbReference>
<gene>
    <name evidence="2" type="ORF">F4553_006131</name>
</gene>
<dbReference type="AlphaFoldDB" id="A0A841BUB2"/>
<comment type="caution">
    <text evidence="2">The sequence shown here is derived from an EMBL/GenBank/DDBJ whole genome shotgun (WGS) entry which is preliminary data.</text>
</comment>
<dbReference type="Proteomes" id="UP000587527">
    <property type="component" value="Unassembled WGS sequence"/>
</dbReference>
<evidence type="ECO:0000313" key="2">
    <source>
        <dbReference type="EMBL" id="MBB5872697.1"/>
    </source>
</evidence>
<organism evidence="2 3">
    <name type="scientific">Allocatelliglobosispora scoriae</name>
    <dbReference type="NCBI Taxonomy" id="643052"/>
    <lineage>
        <taxon>Bacteria</taxon>
        <taxon>Bacillati</taxon>
        <taxon>Actinomycetota</taxon>
        <taxon>Actinomycetes</taxon>
        <taxon>Micromonosporales</taxon>
        <taxon>Micromonosporaceae</taxon>
        <taxon>Allocatelliglobosispora</taxon>
    </lineage>
</organism>
<name>A0A841BUB2_9ACTN</name>
<dbReference type="EMBL" id="JACHMN010000003">
    <property type="protein sequence ID" value="MBB5872697.1"/>
    <property type="molecule type" value="Genomic_DNA"/>
</dbReference>
<accession>A0A841BUB2</accession>
<proteinExistence type="predicted"/>